<feature type="transmembrane region" description="Helical" evidence="1">
    <location>
        <begin position="97"/>
        <end position="121"/>
    </location>
</feature>
<dbReference type="Proteomes" id="UP000663832">
    <property type="component" value="Unassembled WGS sequence"/>
</dbReference>
<keyword evidence="1" id="KW-0472">Membrane</keyword>
<accession>A0A813U4B4</accession>
<reference evidence="2" key="1">
    <citation type="submission" date="2021-02" db="EMBL/GenBank/DDBJ databases">
        <authorList>
            <person name="Nowell W R."/>
        </authorList>
    </citation>
    <scope>NUCLEOTIDE SEQUENCE</scope>
</reference>
<name>A0A813U4B4_9BILA</name>
<evidence type="ECO:0000313" key="2">
    <source>
        <dbReference type="EMBL" id="CAF0822511.1"/>
    </source>
</evidence>
<comment type="caution">
    <text evidence="2">The sequence shown here is derived from an EMBL/GenBank/DDBJ whole genome shotgun (WGS) entry which is preliminary data.</text>
</comment>
<evidence type="ECO:0000256" key="1">
    <source>
        <dbReference type="SAM" id="Phobius"/>
    </source>
</evidence>
<gene>
    <name evidence="2" type="ORF">QVE165_LOCUS5341</name>
</gene>
<keyword evidence="1" id="KW-0812">Transmembrane</keyword>
<dbReference type="AlphaFoldDB" id="A0A813U4B4"/>
<dbReference type="OrthoDB" id="10084906at2759"/>
<feature type="transmembrane region" description="Helical" evidence="1">
    <location>
        <begin position="142"/>
        <end position="167"/>
    </location>
</feature>
<keyword evidence="3" id="KW-1185">Reference proteome</keyword>
<keyword evidence="1" id="KW-1133">Transmembrane helix</keyword>
<sequence>MSLSCMNFIAFCYANNILEKNHLNTFAFKSLRSLINTENRHRREQMNHQTRTTMAQNKDQLLEEQISPLAGTAQNFLPNNGSPSNATEDASTRCSTFGTYAFCFFCIIVGFFIFAFALFLLPGRGRDSLHSTYGFRDGLIRSFTFMGVLVVGIIVFSLMCVGFMFAVKRFWFNDRTDSN</sequence>
<dbReference type="EMBL" id="CAJNOM010000021">
    <property type="protein sequence ID" value="CAF0822511.1"/>
    <property type="molecule type" value="Genomic_DNA"/>
</dbReference>
<evidence type="ECO:0000313" key="3">
    <source>
        <dbReference type="Proteomes" id="UP000663832"/>
    </source>
</evidence>
<evidence type="ECO:0008006" key="4">
    <source>
        <dbReference type="Google" id="ProtNLM"/>
    </source>
</evidence>
<proteinExistence type="predicted"/>
<organism evidence="2 3">
    <name type="scientific">Adineta steineri</name>
    <dbReference type="NCBI Taxonomy" id="433720"/>
    <lineage>
        <taxon>Eukaryota</taxon>
        <taxon>Metazoa</taxon>
        <taxon>Spiralia</taxon>
        <taxon>Gnathifera</taxon>
        <taxon>Rotifera</taxon>
        <taxon>Eurotatoria</taxon>
        <taxon>Bdelloidea</taxon>
        <taxon>Adinetida</taxon>
        <taxon>Adinetidae</taxon>
        <taxon>Adineta</taxon>
    </lineage>
</organism>
<protein>
    <recommendedName>
        <fullName evidence="4">Transmembrane protein</fullName>
    </recommendedName>
</protein>